<dbReference type="PANTHER" id="PTHR30203:SF32">
    <property type="entry name" value="CATION EFFLUX SYSTEM PROTEIN CUSC"/>
    <property type="match status" value="1"/>
</dbReference>
<evidence type="ECO:0000256" key="1">
    <source>
        <dbReference type="ARBA" id="ARBA00007613"/>
    </source>
</evidence>
<proteinExistence type="inferred from homology"/>
<keyword evidence="2" id="KW-0472">Membrane</keyword>
<dbReference type="InterPro" id="IPR003423">
    <property type="entry name" value="OMP_efflux"/>
</dbReference>
<dbReference type="Gene3D" id="1.20.1600.10">
    <property type="entry name" value="Outer membrane efflux proteins (OEP)"/>
    <property type="match status" value="1"/>
</dbReference>
<keyword evidence="2" id="KW-0449">Lipoprotein</keyword>
<sequence>MTRLRLALVAAPLLLAGCSLAPKAVLPAPPVPQSWPIGDAYLLQSEAALPLLSYTQVFTDPRLQALIAQALINNRDLRTAYANVAAARAQVRVTRSAQLPAIGVSAGAGYSDRGDGAGSADFSLQGGVTGFELDLFGRLANATEAERNRALATEAASRTVRLALIADLAGAWAQYGADRDLLAIARDTAANARENVRLTRARLDGGVAPRTDLRQAEQILATAEDSIAAQTSALAQDENLLRLLVGGDVDRAMLPANLAEATAAIVALPAGVSSQILLRRPDVIEAEYQLRAANADIGVARARLFPTISLTGLLGFASDALSSLFDGGAFAWSAGGDASASIFDFGGRRAGVAVSEAQRDAALASYEGAIQTAFREVADALAVQGTIAERVRAAAANSAAAADTATLADARYRGGVDSFLASLDAQRSLYSARRSEIGTQLLLAQTRIALFRALGGDSGAGTAH</sequence>
<comment type="similarity">
    <text evidence="1 2">Belongs to the outer membrane factor (OMF) (TC 1.B.17) family.</text>
</comment>
<dbReference type="RefSeq" id="WP_079637686.1">
    <property type="nucleotide sequence ID" value="NZ_FUYP01000005.1"/>
</dbReference>
<dbReference type="GO" id="GO:0015562">
    <property type="term" value="F:efflux transmembrane transporter activity"/>
    <property type="evidence" value="ECO:0007669"/>
    <property type="project" value="InterPro"/>
</dbReference>
<organism evidence="3 4">
    <name type="scientific">Sphingopyxis flava</name>
    <dbReference type="NCBI Taxonomy" id="1507287"/>
    <lineage>
        <taxon>Bacteria</taxon>
        <taxon>Pseudomonadati</taxon>
        <taxon>Pseudomonadota</taxon>
        <taxon>Alphaproteobacteria</taxon>
        <taxon>Sphingomonadales</taxon>
        <taxon>Sphingomonadaceae</taxon>
        <taxon>Sphingopyxis</taxon>
    </lineage>
</organism>
<dbReference type="PANTHER" id="PTHR30203">
    <property type="entry name" value="OUTER MEMBRANE CATION EFFLUX PROTEIN"/>
    <property type="match status" value="1"/>
</dbReference>
<feature type="signal peptide" evidence="2">
    <location>
        <begin position="1"/>
        <end position="21"/>
    </location>
</feature>
<feature type="chain" id="PRO_5011834369" evidence="2">
    <location>
        <begin position="22"/>
        <end position="464"/>
    </location>
</feature>
<keyword evidence="4" id="KW-1185">Reference proteome</keyword>
<evidence type="ECO:0000313" key="4">
    <source>
        <dbReference type="Proteomes" id="UP000190044"/>
    </source>
</evidence>
<name>A0A1T5B333_9SPHN</name>
<dbReference type="NCBIfam" id="TIGR01845">
    <property type="entry name" value="outer_NodT"/>
    <property type="match status" value="1"/>
</dbReference>
<dbReference type="SUPFAM" id="SSF56954">
    <property type="entry name" value="Outer membrane efflux proteins (OEP)"/>
    <property type="match status" value="1"/>
</dbReference>
<dbReference type="Pfam" id="PF02321">
    <property type="entry name" value="OEP"/>
    <property type="match status" value="2"/>
</dbReference>
<comment type="subcellular location">
    <subcellularLocation>
        <location evidence="2">Cell membrane</location>
        <topology evidence="2">Lipid-anchor</topology>
    </subcellularLocation>
</comment>
<keyword evidence="2" id="KW-1134">Transmembrane beta strand</keyword>
<gene>
    <name evidence="3" type="ORF">SAMN06295937_100584</name>
</gene>
<reference evidence="4" key="1">
    <citation type="submission" date="2017-02" db="EMBL/GenBank/DDBJ databases">
        <authorList>
            <person name="Varghese N."/>
            <person name="Submissions S."/>
        </authorList>
    </citation>
    <scope>NUCLEOTIDE SEQUENCE [LARGE SCALE GENOMIC DNA]</scope>
    <source>
        <strain evidence="4">R11H</strain>
    </source>
</reference>
<dbReference type="Gene3D" id="2.20.200.10">
    <property type="entry name" value="Outer membrane efflux proteins (OEP)"/>
    <property type="match status" value="1"/>
</dbReference>
<keyword evidence="2" id="KW-0812">Transmembrane</keyword>
<accession>A0A1T5B333</accession>
<evidence type="ECO:0000256" key="2">
    <source>
        <dbReference type="RuleBase" id="RU362097"/>
    </source>
</evidence>
<protein>
    <submittedName>
        <fullName evidence="3">Outer membrane protein, multidrug efflux system</fullName>
    </submittedName>
</protein>
<keyword evidence="2" id="KW-0564">Palmitate</keyword>
<dbReference type="OrthoDB" id="7181739at2"/>
<dbReference type="InterPro" id="IPR010131">
    <property type="entry name" value="MdtP/NodT-like"/>
</dbReference>
<keyword evidence="2" id="KW-0732">Signal</keyword>
<evidence type="ECO:0000313" key="3">
    <source>
        <dbReference type="EMBL" id="SKB41509.1"/>
    </source>
</evidence>
<dbReference type="Proteomes" id="UP000190044">
    <property type="component" value="Unassembled WGS sequence"/>
</dbReference>
<dbReference type="EMBL" id="FUYP01000005">
    <property type="protein sequence ID" value="SKB41509.1"/>
    <property type="molecule type" value="Genomic_DNA"/>
</dbReference>
<dbReference type="AlphaFoldDB" id="A0A1T5B333"/>
<dbReference type="PROSITE" id="PS51257">
    <property type="entry name" value="PROKAR_LIPOPROTEIN"/>
    <property type="match status" value="1"/>
</dbReference>
<dbReference type="GO" id="GO:0005886">
    <property type="term" value="C:plasma membrane"/>
    <property type="evidence" value="ECO:0007669"/>
    <property type="project" value="UniProtKB-SubCell"/>
</dbReference>